<protein>
    <submittedName>
        <fullName evidence="1">Uncharacterized protein</fullName>
    </submittedName>
</protein>
<accession>A0ABX3MP53</accession>
<evidence type="ECO:0000313" key="2">
    <source>
        <dbReference type="Proteomes" id="UP000242224"/>
    </source>
</evidence>
<evidence type="ECO:0000313" key="1">
    <source>
        <dbReference type="EMBL" id="OOY11989.1"/>
    </source>
</evidence>
<dbReference type="RefSeq" id="WP_078574639.1">
    <property type="nucleotide sequence ID" value="NZ_MPZS01000002.1"/>
</dbReference>
<name>A0ABX3MP53_9RHOB</name>
<keyword evidence="2" id="KW-1185">Reference proteome</keyword>
<dbReference type="Proteomes" id="UP000242224">
    <property type="component" value="Unassembled WGS sequence"/>
</dbReference>
<reference evidence="1 2" key="1">
    <citation type="submission" date="2016-11" db="EMBL/GenBank/DDBJ databases">
        <title>A multilocus sequence analysis scheme for characterization of bacteria in the genus Thioclava.</title>
        <authorList>
            <person name="Liu Y."/>
            <person name="Shao Z."/>
        </authorList>
    </citation>
    <scope>NUCLEOTIDE SEQUENCE [LARGE SCALE GENOMIC DNA]</scope>
    <source>
        <strain evidence="1 2">11.10-0-13</strain>
    </source>
</reference>
<comment type="caution">
    <text evidence="1">The sequence shown here is derived from an EMBL/GenBank/DDBJ whole genome shotgun (WGS) entry which is preliminary data.</text>
</comment>
<sequence>MSEIAGRMRATRLAIAVFPSRSDFRAGVGEAEREGRHIPASAGVGEVGNVEQQFLLSLIYDLSLAKARENEPVKALENLPASQNYVDTSVLSAGRRFQRLRITFRRRWSVVSFRPRVNRAQEQRSELFERFVIIRSVFLIKCGWGYMGCPVNLAVCRID</sequence>
<proteinExistence type="predicted"/>
<gene>
    <name evidence="1" type="ORF">BMG00_13030</name>
</gene>
<organism evidence="1 2">
    <name type="scientific">Thioclava marina</name>
    <dbReference type="NCBI Taxonomy" id="1915077"/>
    <lineage>
        <taxon>Bacteria</taxon>
        <taxon>Pseudomonadati</taxon>
        <taxon>Pseudomonadota</taxon>
        <taxon>Alphaproteobacteria</taxon>
        <taxon>Rhodobacterales</taxon>
        <taxon>Paracoccaceae</taxon>
        <taxon>Thioclava</taxon>
    </lineage>
</organism>
<dbReference type="EMBL" id="MPZS01000002">
    <property type="protein sequence ID" value="OOY11989.1"/>
    <property type="molecule type" value="Genomic_DNA"/>
</dbReference>